<sequence length="522" mass="57507">MVDDNNNNQLPDGVQSNQSDITDQNKTLDVTKTTSKSIQGASNSQPAKNDDEDHVPDGYILPDAGKDDSFQADMPVALLEFHSPTSAAINMPPTASAQYLTWLVSALALFSIIGMYVFPLNKVVTADGRLVSTATPLLVQPLEQSIIKSIDVREGDFVKKGQILAHLDPTLTEADIDNLRVQVSSEQAQYDRLRAEADEKNYTVDPSNPYSVEQGNAFLKRKLEYNAKVEGFDQKIQEQLAMLKNYKASVAVLRGRVQVASDVHQMRRKLQDEEVGSKLSTLGAQDTLMDVESKLITSQQGVTQTEKKIASLQADKTAYIENWKGQVYKELTDVQKQLSTNESDYKKAKLRQEKVLLTAEQDSIVLSIAKGSVGSVLNAGAPFITLIPVGTGLEVETAISGDEVGYLKLGDKAIIKFDTFTYTQYGGAEAVVTQISPDVFQPGDMTQETNRLGAAPLTFREKPFFRARLKIEKYTLHGVPNFFHPMPGLTVKADINVGKRTVAQYLMNNLIPKLSQGMRDPQ</sequence>
<dbReference type="PRINTS" id="PR01490">
    <property type="entry name" value="RTXTOXIND"/>
</dbReference>
<dbReference type="Gene3D" id="1.10.287.470">
    <property type="entry name" value="Helix hairpin bin"/>
    <property type="match status" value="1"/>
</dbReference>
<dbReference type="InterPro" id="IPR058781">
    <property type="entry name" value="HH_AprE-like"/>
</dbReference>
<dbReference type="NCBIfam" id="TIGR01843">
    <property type="entry name" value="type_I_hlyD"/>
    <property type="match status" value="1"/>
</dbReference>
<evidence type="ECO:0000256" key="4">
    <source>
        <dbReference type="ARBA" id="ARBA00022475"/>
    </source>
</evidence>
<evidence type="ECO:0000256" key="7">
    <source>
        <dbReference type="ARBA" id="ARBA00022989"/>
    </source>
</evidence>
<comment type="subcellular location">
    <subcellularLocation>
        <location evidence="1 9">Cell inner membrane</location>
        <topology evidence="1 9">Single-pass membrane protein</topology>
    </subcellularLocation>
</comment>
<evidence type="ECO:0000313" key="13">
    <source>
        <dbReference type="EMBL" id="MDI2091770.1"/>
    </source>
</evidence>
<dbReference type="PANTHER" id="PTHR30386:SF26">
    <property type="entry name" value="TRANSPORT PROTEIN COMB"/>
    <property type="match status" value="1"/>
</dbReference>
<accession>A0ABT6Q3T0</accession>
<dbReference type="InterPro" id="IPR050739">
    <property type="entry name" value="MFP"/>
</dbReference>
<evidence type="ECO:0000313" key="14">
    <source>
        <dbReference type="Proteomes" id="UP001431634"/>
    </source>
</evidence>
<evidence type="ECO:0000259" key="12">
    <source>
        <dbReference type="Pfam" id="PF26002"/>
    </source>
</evidence>
<keyword evidence="14" id="KW-1185">Reference proteome</keyword>
<feature type="domain" description="AprE-like long alpha-helical hairpin" evidence="11">
    <location>
        <begin position="173"/>
        <end position="349"/>
    </location>
</feature>
<dbReference type="RefSeq" id="WP_281448855.1">
    <property type="nucleotide sequence ID" value="NZ_JASBAO010000001.1"/>
</dbReference>
<evidence type="ECO:0000256" key="8">
    <source>
        <dbReference type="ARBA" id="ARBA00023136"/>
    </source>
</evidence>
<dbReference type="Proteomes" id="UP001431634">
    <property type="component" value="Unassembled WGS sequence"/>
</dbReference>
<evidence type="ECO:0000256" key="10">
    <source>
        <dbReference type="SAM" id="MobiDB-lite"/>
    </source>
</evidence>
<dbReference type="InterPro" id="IPR058982">
    <property type="entry name" value="Beta-barrel_AprE"/>
</dbReference>
<dbReference type="SUPFAM" id="SSF111369">
    <property type="entry name" value="HlyD-like secretion proteins"/>
    <property type="match status" value="1"/>
</dbReference>
<dbReference type="Gene3D" id="2.40.30.170">
    <property type="match status" value="1"/>
</dbReference>
<evidence type="ECO:0000256" key="1">
    <source>
        <dbReference type="ARBA" id="ARBA00004377"/>
    </source>
</evidence>
<dbReference type="EMBL" id="JASBAO010000001">
    <property type="protein sequence ID" value="MDI2091770.1"/>
    <property type="molecule type" value="Genomic_DNA"/>
</dbReference>
<gene>
    <name evidence="13" type="ORF">QJV27_10380</name>
</gene>
<dbReference type="PANTHER" id="PTHR30386">
    <property type="entry name" value="MEMBRANE FUSION SUBUNIT OF EMRAB-TOLC MULTIDRUG EFFLUX PUMP"/>
    <property type="match status" value="1"/>
</dbReference>
<feature type="domain" description="AprE-like beta-barrel" evidence="12">
    <location>
        <begin position="393"/>
        <end position="497"/>
    </location>
</feature>
<feature type="transmembrane region" description="Helical" evidence="9">
    <location>
        <begin position="99"/>
        <end position="118"/>
    </location>
</feature>
<feature type="region of interest" description="Disordered" evidence="10">
    <location>
        <begin position="1"/>
        <end position="64"/>
    </location>
</feature>
<evidence type="ECO:0000256" key="6">
    <source>
        <dbReference type="ARBA" id="ARBA00022692"/>
    </source>
</evidence>
<dbReference type="Pfam" id="PF26002">
    <property type="entry name" value="Beta-barrel_AprE"/>
    <property type="match status" value="1"/>
</dbReference>
<evidence type="ECO:0000256" key="3">
    <source>
        <dbReference type="ARBA" id="ARBA00022448"/>
    </source>
</evidence>
<name>A0ABT6Q3T0_9PROT</name>
<proteinExistence type="inferred from homology"/>
<dbReference type="Gene3D" id="2.40.50.100">
    <property type="match status" value="1"/>
</dbReference>
<reference evidence="13" key="1">
    <citation type="submission" date="2023-05" db="EMBL/GenBank/DDBJ databases">
        <title>Whole genome sequence of Commensalibacter sp.</title>
        <authorList>
            <person name="Charoenyingcharoen P."/>
            <person name="Yukphan P."/>
        </authorList>
    </citation>
    <scope>NUCLEOTIDE SEQUENCE</scope>
    <source>
        <strain evidence="13">TBRC 16381</strain>
    </source>
</reference>
<evidence type="ECO:0000256" key="2">
    <source>
        <dbReference type="ARBA" id="ARBA00009477"/>
    </source>
</evidence>
<dbReference type="Pfam" id="PF25994">
    <property type="entry name" value="HH_AprE"/>
    <property type="match status" value="1"/>
</dbReference>
<organism evidence="13 14">
    <name type="scientific">Commensalibacter oyaizuii</name>
    <dbReference type="NCBI Taxonomy" id="3043873"/>
    <lineage>
        <taxon>Bacteria</taxon>
        <taxon>Pseudomonadati</taxon>
        <taxon>Pseudomonadota</taxon>
        <taxon>Alphaproteobacteria</taxon>
        <taxon>Acetobacterales</taxon>
        <taxon>Acetobacteraceae</taxon>
    </lineage>
</organism>
<evidence type="ECO:0000256" key="9">
    <source>
        <dbReference type="RuleBase" id="RU365093"/>
    </source>
</evidence>
<evidence type="ECO:0000256" key="5">
    <source>
        <dbReference type="ARBA" id="ARBA00022519"/>
    </source>
</evidence>
<evidence type="ECO:0000259" key="11">
    <source>
        <dbReference type="Pfam" id="PF25994"/>
    </source>
</evidence>
<keyword evidence="6 9" id="KW-0812">Transmembrane</keyword>
<dbReference type="InterPro" id="IPR010129">
    <property type="entry name" value="T1SS_HlyD"/>
</dbReference>
<keyword evidence="5 9" id="KW-0997">Cell inner membrane</keyword>
<keyword evidence="7 9" id="KW-1133">Transmembrane helix</keyword>
<keyword evidence="3 9" id="KW-0813">Transport</keyword>
<protein>
    <recommendedName>
        <fullName evidence="9">Membrane fusion protein (MFP) family protein</fullName>
    </recommendedName>
</protein>
<comment type="caution">
    <text evidence="13">The sequence shown here is derived from an EMBL/GenBank/DDBJ whole genome shotgun (WGS) entry which is preliminary data.</text>
</comment>
<keyword evidence="4 9" id="KW-1003">Cell membrane</keyword>
<keyword evidence="8 9" id="KW-0472">Membrane</keyword>
<comment type="similarity">
    <text evidence="2 9">Belongs to the membrane fusion protein (MFP) (TC 8.A.1) family.</text>
</comment>
<feature type="compositionally biased region" description="Polar residues" evidence="10">
    <location>
        <begin position="1"/>
        <end position="47"/>
    </location>
</feature>